<protein>
    <submittedName>
        <fullName evidence="2">RHS repeat-associated core domain-containing protein</fullName>
    </submittedName>
</protein>
<name>A0ABV5X4P5_9MICO</name>
<evidence type="ECO:0000256" key="1">
    <source>
        <dbReference type="SAM" id="MobiDB-lite"/>
    </source>
</evidence>
<reference evidence="2 3" key="1">
    <citation type="submission" date="2024-09" db="EMBL/GenBank/DDBJ databases">
        <authorList>
            <person name="Sun Q."/>
            <person name="Mori K."/>
        </authorList>
    </citation>
    <scope>NUCLEOTIDE SEQUENCE [LARGE SCALE GENOMIC DNA]</scope>
    <source>
        <strain evidence="2 3">JCM 11683</strain>
    </source>
</reference>
<sequence length="230" mass="25735">PSHGTGPRRCTWAWPTPPPRHSKPRKSCQLLDAGQSKERATDTSGLILMGVRLYNTTTGRFTSPDPEEGGSPTPYAYPTDPINNTDLDGKRWTKRAKKWAKRAWGYSGKAARWLTNSKWGKRIEAGCAVAGYFKPIGAACGIAYTLAYSRQRKWGKAAESAAFAVTGVYAGRVTRGLMKRGLRKAYPKAYYKRPRRHVRIAYRAGRSVKNYVWVIGVANNARSNRNWRAL</sequence>
<keyword evidence="3" id="KW-1185">Reference proteome</keyword>
<gene>
    <name evidence="2" type="ORF">ACFFN1_13660</name>
</gene>
<evidence type="ECO:0000313" key="2">
    <source>
        <dbReference type="EMBL" id="MFB9777431.1"/>
    </source>
</evidence>
<feature type="region of interest" description="Disordered" evidence="1">
    <location>
        <begin position="58"/>
        <end position="88"/>
    </location>
</feature>
<evidence type="ECO:0000313" key="3">
    <source>
        <dbReference type="Proteomes" id="UP001589707"/>
    </source>
</evidence>
<dbReference type="EMBL" id="JBHMAU010000100">
    <property type="protein sequence ID" value="MFB9777431.1"/>
    <property type="molecule type" value="Genomic_DNA"/>
</dbReference>
<organism evidence="2 3">
    <name type="scientific">Brevibacterium otitidis</name>
    <dbReference type="NCBI Taxonomy" id="53364"/>
    <lineage>
        <taxon>Bacteria</taxon>
        <taxon>Bacillati</taxon>
        <taxon>Actinomycetota</taxon>
        <taxon>Actinomycetes</taxon>
        <taxon>Micrococcales</taxon>
        <taxon>Brevibacteriaceae</taxon>
        <taxon>Brevibacterium</taxon>
    </lineage>
</organism>
<dbReference type="Proteomes" id="UP001589707">
    <property type="component" value="Unassembled WGS sequence"/>
</dbReference>
<dbReference type="Gene3D" id="2.180.10.10">
    <property type="entry name" value="RHS repeat-associated core"/>
    <property type="match status" value="1"/>
</dbReference>
<feature type="region of interest" description="Disordered" evidence="1">
    <location>
        <begin position="1"/>
        <end position="27"/>
    </location>
</feature>
<accession>A0ABV5X4P5</accession>
<comment type="caution">
    <text evidence="2">The sequence shown here is derived from an EMBL/GenBank/DDBJ whole genome shotgun (WGS) entry which is preliminary data.</text>
</comment>
<dbReference type="InterPro" id="IPR022385">
    <property type="entry name" value="Rhs_assc_core"/>
</dbReference>
<feature type="non-terminal residue" evidence="2">
    <location>
        <position position="1"/>
    </location>
</feature>
<dbReference type="NCBIfam" id="TIGR03696">
    <property type="entry name" value="Rhs_assc_core"/>
    <property type="match status" value="1"/>
</dbReference>
<dbReference type="RefSeq" id="WP_376841382.1">
    <property type="nucleotide sequence ID" value="NZ_JBHMAU010000100.1"/>
</dbReference>
<proteinExistence type="predicted"/>